<dbReference type="GO" id="GO:0033698">
    <property type="term" value="C:Rpd3L complex"/>
    <property type="evidence" value="ECO:0007669"/>
    <property type="project" value="EnsemblFungi"/>
</dbReference>
<dbReference type="GeneID" id="11533832"/>
<dbReference type="STRING" id="1071381.G8BQJ0"/>
<dbReference type="Pfam" id="PF08598">
    <property type="entry name" value="Sds3"/>
    <property type="match status" value="1"/>
</dbReference>
<evidence type="ECO:0000256" key="5">
    <source>
        <dbReference type="ARBA" id="ARBA00023242"/>
    </source>
</evidence>
<dbReference type="GO" id="GO:0000122">
    <property type="term" value="P:negative regulation of transcription by RNA polymerase II"/>
    <property type="evidence" value="ECO:0007669"/>
    <property type="project" value="EnsemblFungi"/>
</dbReference>
<dbReference type="GO" id="GO:0005829">
    <property type="term" value="C:cytosol"/>
    <property type="evidence" value="ECO:0007669"/>
    <property type="project" value="EnsemblFungi"/>
</dbReference>
<evidence type="ECO:0000256" key="1">
    <source>
        <dbReference type="ARBA" id="ARBA00004123"/>
    </source>
</evidence>
<protein>
    <recommendedName>
        <fullName evidence="10">Transcriptional regulatory protein SDS3</fullName>
    </recommendedName>
</protein>
<gene>
    <name evidence="8" type="primary">TPHA0C03500</name>
    <name evidence="8" type="ordered locus">TPHA_0C03500</name>
</gene>
<feature type="compositionally biased region" description="Polar residues" evidence="7">
    <location>
        <begin position="212"/>
        <end position="247"/>
    </location>
</feature>
<keyword evidence="9" id="KW-1185">Reference proteome</keyword>
<dbReference type="GO" id="GO:0061186">
    <property type="term" value="P:negative regulation of silent mating-type cassette heterochromatin formation"/>
    <property type="evidence" value="ECO:0007669"/>
    <property type="project" value="EnsemblFungi"/>
</dbReference>
<comment type="subcellular location">
    <subcellularLocation>
        <location evidence="1">Nucleus</location>
    </subcellularLocation>
</comment>
<dbReference type="SMART" id="SM01401">
    <property type="entry name" value="Sds3"/>
    <property type="match status" value="1"/>
</dbReference>
<dbReference type="HOGENOM" id="CLU_067595_1_0_1"/>
<dbReference type="OMA" id="VANAHSY"/>
<name>G8BQJ0_TETPH</name>
<dbReference type="GO" id="GO:0045944">
    <property type="term" value="P:positive regulation of transcription by RNA polymerase II"/>
    <property type="evidence" value="ECO:0007669"/>
    <property type="project" value="EnsemblFungi"/>
</dbReference>
<dbReference type="Proteomes" id="UP000005666">
    <property type="component" value="Chromosome 3"/>
</dbReference>
<dbReference type="GO" id="GO:0043709">
    <property type="term" value="P:cell adhesion involved in single-species biofilm formation"/>
    <property type="evidence" value="ECO:0007669"/>
    <property type="project" value="EnsemblFungi"/>
</dbReference>
<evidence type="ECO:0000256" key="6">
    <source>
        <dbReference type="SAM" id="Coils"/>
    </source>
</evidence>
<feature type="compositionally biased region" description="Low complexity" evidence="7">
    <location>
        <begin position="180"/>
        <end position="189"/>
    </location>
</feature>
<dbReference type="AlphaFoldDB" id="G8BQJ0"/>
<dbReference type="GO" id="GO:0004407">
    <property type="term" value="F:histone deacetylase activity"/>
    <property type="evidence" value="ECO:0007669"/>
    <property type="project" value="EnsemblFungi"/>
</dbReference>
<organism evidence="8 9">
    <name type="scientific">Tetrapisispora phaffii (strain ATCC 24235 / CBS 4417 / NBRC 1672 / NRRL Y-8282 / UCD 70-5)</name>
    <name type="common">Yeast</name>
    <name type="synonym">Fabospora phaffii</name>
    <dbReference type="NCBI Taxonomy" id="1071381"/>
    <lineage>
        <taxon>Eukaryota</taxon>
        <taxon>Fungi</taxon>
        <taxon>Dikarya</taxon>
        <taxon>Ascomycota</taxon>
        <taxon>Saccharomycotina</taxon>
        <taxon>Saccharomycetes</taxon>
        <taxon>Saccharomycetales</taxon>
        <taxon>Saccharomycetaceae</taxon>
        <taxon>Tetrapisispora</taxon>
    </lineage>
</organism>
<evidence type="ECO:0000256" key="3">
    <source>
        <dbReference type="ARBA" id="ARBA00023015"/>
    </source>
</evidence>
<dbReference type="InterPro" id="IPR013907">
    <property type="entry name" value="Sds3"/>
</dbReference>
<feature type="compositionally biased region" description="Polar residues" evidence="7">
    <location>
        <begin position="302"/>
        <end position="316"/>
    </location>
</feature>
<evidence type="ECO:0000313" key="9">
    <source>
        <dbReference type="Proteomes" id="UP000005666"/>
    </source>
</evidence>
<dbReference type="GO" id="GO:0031507">
    <property type="term" value="P:heterochromatin formation"/>
    <property type="evidence" value="ECO:0007669"/>
    <property type="project" value="EnsemblFungi"/>
</dbReference>
<keyword evidence="2" id="KW-0678">Repressor</keyword>
<sequence>MLSRKMNQTELSRRDKRRHNIESKVTKVYSGFISNKDTYYKDRLTTLQTNLTTLHQGNNQFYVRSIRDLEEERDAELIRLRLYEEYRISRSSVEFQEDIEKGKSEYEDLVKLCKEKLYESIENKMKNLKEERLLMDIANTHSYAMDYNRTRFHKNTRSHTASGWESASNTDFASFATGKNNNNAYNSPNESTDTGANTDRRSLRRRVATKSAMGTLNSENHSDHGNSTSAYNRDGFTSGNANESDYNSAGKDTANRQLQSDSDFLQYLSDNSDLQTLLFGEDAQNNANSSNSSNKRKPKNSQRLSTKTAPPLASLSSDEVTNDIVVIRDLTGQPEAPFKVRTEQ</sequence>
<evidence type="ECO:0008006" key="10">
    <source>
        <dbReference type="Google" id="ProtNLM"/>
    </source>
</evidence>
<keyword evidence="6" id="KW-0175">Coiled coil</keyword>
<dbReference type="EMBL" id="HE612858">
    <property type="protein sequence ID" value="CCE62502.1"/>
    <property type="molecule type" value="Genomic_DNA"/>
</dbReference>
<proteinExistence type="predicted"/>
<feature type="region of interest" description="Disordered" evidence="7">
    <location>
        <begin position="284"/>
        <end position="316"/>
    </location>
</feature>
<reference evidence="8 9" key="1">
    <citation type="journal article" date="2011" name="Proc. Natl. Acad. Sci. U.S.A.">
        <title>Evolutionary erosion of yeast sex chromosomes by mating-type switching accidents.</title>
        <authorList>
            <person name="Gordon J.L."/>
            <person name="Armisen D."/>
            <person name="Proux-Wera E."/>
            <person name="Oheigeartaigh S.S."/>
            <person name="Byrne K.P."/>
            <person name="Wolfe K.H."/>
        </authorList>
    </citation>
    <scope>NUCLEOTIDE SEQUENCE [LARGE SCALE GENOMIC DNA]</scope>
    <source>
        <strain evidence="9">ATCC 24235 / CBS 4417 / NBRC 1672 / NRRL Y-8282 / UCD 70-5</strain>
    </source>
</reference>
<evidence type="ECO:0000256" key="4">
    <source>
        <dbReference type="ARBA" id="ARBA00023163"/>
    </source>
</evidence>
<keyword evidence="5" id="KW-0539">Nucleus</keyword>
<dbReference type="RefSeq" id="XP_003684936.1">
    <property type="nucleotide sequence ID" value="XM_003684888.1"/>
</dbReference>
<evidence type="ECO:0000256" key="7">
    <source>
        <dbReference type="SAM" id="MobiDB-lite"/>
    </source>
</evidence>
<keyword evidence="3" id="KW-0805">Transcription regulation</keyword>
<feature type="region of interest" description="Disordered" evidence="7">
    <location>
        <begin position="179"/>
        <end position="253"/>
    </location>
</feature>
<accession>G8BQJ0</accession>
<feature type="coiled-coil region" evidence="6">
    <location>
        <begin position="111"/>
        <end position="138"/>
    </location>
</feature>
<keyword evidence="4" id="KW-0804">Transcription</keyword>
<dbReference type="KEGG" id="tpf:TPHA_0C03500"/>
<dbReference type="GO" id="GO:0034605">
    <property type="term" value="P:cellular response to heat"/>
    <property type="evidence" value="ECO:0007669"/>
    <property type="project" value="EnsemblFungi"/>
</dbReference>
<evidence type="ECO:0000256" key="2">
    <source>
        <dbReference type="ARBA" id="ARBA00022491"/>
    </source>
</evidence>
<dbReference type="GO" id="GO:0061188">
    <property type="term" value="P:negative regulation of rDNA heterochromatin formation"/>
    <property type="evidence" value="ECO:0007669"/>
    <property type="project" value="EnsemblFungi"/>
</dbReference>
<dbReference type="GO" id="GO:2000217">
    <property type="term" value="P:regulation of invasive growth in response to glucose limitation"/>
    <property type="evidence" value="ECO:0007669"/>
    <property type="project" value="EnsemblFungi"/>
</dbReference>
<dbReference type="OrthoDB" id="70376at2759"/>
<dbReference type="PANTHER" id="PTHR21964">
    <property type="entry name" value="BREAST CANCER METASTASIS-SUPPRESSOR 1"/>
    <property type="match status" value="1"/>
</dbReference>
<dbReference type="eggNOG" id="KOG4466">
    <property type="taxonomic scope" value="Eukaryota"/>
</dbReference>
<evidence type="ECO:0000313" key="8">
    <source>
        <dbReference type="EMBL" id="CCE62502.1"/>
    </source>
</evidence>